<organism evidence="1 2">
    <name type="scientific">Vagococcus allomyrinae</name>
    <dbReference type="NCBI Taxonomy" id="2794353"/>
    <lineage>
        <taxon>Bacteria</taxon>
        <taxon>Bacillati</taxon>
        <taxon>Bacillota</taxon>
        <taxon>Bacilli</taxon>
        <taxon>Lactobacillales</taxon>
        <taxon>Enterococcaceae</taxon>
        <taxon>Vagococcus</taxon>
    </lineage>
</organism>
<keyword evidence="1" id="KW-0238">DNA-binding</keyword>
<dbReference type="InterPro" id="IPR009351">
    <property type="entry name" value="AlkZ-like"/>
</dbReference>
<sequence length="202" mass="23515">MSRPQNPFPSQRASYTWLVQRRISNVGLLWNKASDAWLGIPAFTAKDRKASFAELVAQNLLIEVIVEGLTVPLYLLTKDQHFLDAVLTTEHFKPRLEFIAPLDPLLWDRQLVRELFDFDYKWEIYTPVNQRRFGHYVLPILYGTQFIGRIELKNKRQEGHLELTNYWLEAGINLTAALKGELNSTLKQMAEFNGCLTWDSFN</sequence>
<comment type="caution">
    <text evidence="1">The sequence shown here is derived from an EMBL/GenBank/DDBJ whole genome shotgun (WGS) entry which is preliminary data.</text>
</comment>
<dbReference type="GO" id="GO:0003677">
    <property type="term" value="F:DNA binding"/>
    <property type="evidence" value="ECO:0007669"/>
    <property type="project" value="UniProtKB-KW"/>
</dbReference>
<keyword evidence="2" id="KW-1185">Reference proteome</keyword>
<dbReference type="EMBL" id="JAEEGA010000008">
    <property type="protein sequence ID" value="MBP1041882.1"/>
    <property type="molecule type" value="Genomic_DNA"/>
</dbReference>
<proteinExistence type="predicted"/>
<evidence type="ECO:0000313" key="1">
    <source>
        <dbReference type="EMBL" id="MBP1041882.1"/>
    </source>
</evidence>
<dbReference type="PANTHER" id="PTHR30528">
    <property type="entry name" value="CYTOPLASMIC PROTEIN"/>
    <property type="match status" value="1"/>
</dbReference>
<dbReference type="PANTHER" id="PTHR30528:SF0">
    <property type="entry name" value="CYTOPLASMIC PROTEIN"/>
    <property type="match status" value="1"/>
</dbReference>
<reference evidence="1" key="1">
    <citation type="submission" date="2020-12" db="EMBL/GenBank/DDBJ databases">
        <title>Vagococcus allomyrinae sp. nov. and Enterococcus lavae sp. nov., isolated from the larvae of Allomyrina dichotoma.</title>
        <authorList>
            <person name="Lee S.D."/>
        </authorList>
    </citation>
    <scope>NUCLEOTIDE SEQUENCE</scope>
    <source>
        <strain evidence="1">BWB3-3</strain>
    </source>
</reference>
<name>A0A940PC89_9ENTE</name>
<accession>A0A940PC89</accession>
<dbReference type="AlphaFoldDB" id="A0A940PC89"/>
<protein>
    <submittedName>
        <fullName evidence="1">Winged helix DNA-binding domain-containing protein</fullName>
    </submittedName>
</protein>
<dbReference type="Proteomes" id="UP000674938">
    <property type="component" value="Unassembled WGS sequence"/>
</dbReference>
<gene>
    <name evidence="1" type="ORF">I6N95_12755</name>
</gene>
<evidence type="ECO:0000313" key="2">
    <source>
        <dbReference type="Proteomes" id="UP000674938"/>
    </source>
</evidence>
<dbReference type="Pfam" id="PF06224">
    <property type="entry name" value="AlkZ-like"/>
    <property type="match status" value="1"/>
</dbReference>